<keyword evidence="6" id="KW-1185">Reference proteome</keyword>
<keyword evidence="2" id="KW-0288">FMN</keyword>
<dbReference type="Gene3D" id="3.20.20.70">
    <property type="entry name" value="Aldolase class I"/>
    <property type="match status" value="1"/>
</dbReference>
<reference evidence="5" key="1">
    <citation type="submission" date="2017-12" db="EMBL/GenBank/DDBJ databases">
        <title>Gene loss provides genomic basis for host adaptation in cereal stripe rust fungi.</title>
        <authorList>
            <person name="Xia C."/>
        </authorList>
    </citation>
    <scope>NUCLEOTIDE SEQUENCE [LARGE SCALE GENOMIC DNA]</scope>
    <source>
        <strain evidence="5">93-210</strain>
    </source>
</reference>
<name>A0A2S4USQ9_9BASI</name>
<dbReference type="VEuPathDB" id="FungiDB:PSTT_13246"/>
<dbReference type="SUPFAM" id="SSF51412">
    <property type="entry name" value="Inosine monophosphate dehydrogenase (IMPDH)"/>
    <property type="match status" value="1"/>
</dbReference>
<dbReference type="InterPro" id="IPR013785">
    <property type="entry name" value="Aldolase_TIM"/>
</dbReference>
<dbReference type="PANTHER" id="PTHR32332">
    <property type="entry name" value="2-NITROPROPANE DIOXYGENASE"/>
    <property type="match status" value="1"/>
</dbReference>
<organism evidence="5 6">
    <name type="scientific">Puccinia striiformis</name>
    <dbReference type="NCBI Taxonomy" id="27350"/>
    <lineage>
        <taxon>Eukaryota</taxon>
        <taxon>Fungi</taxon>
        <taxon>Dikarya</taxon>
        <taxon>Basidiomycota</taxon>
        <taxon>Pucciniomycotina</taxon>
        <taxon>Pucciniomycetes</taxon>
        <taxon>Pucciniales</taxon>
        <taxon>Pucciniaceae</taxon>
        <taxon>Puccinia</taxon>
    </lineage>
</organism>
<sequence>MERCSTTSQGVVSDSRFCLSNQKLQHPDSLTVAINAYPNCVDRCTRDSGPNRPRRDDVGGSPEASSSSIQCRRTRDPYWPHATHTRSVKTSDTRNAKDDNEAIWSEFDILTIDESTPYPDFAQVIIDEGIKVCETAGGPSAAPIIQMLRKADIYVIHKCTSVRHANSAVKIGANMLSIDGFECAGHPGEDDIGGVVLLARAAQELKVPFIASGGFANGRGLAGAIALGAAGVNMGTAFMNTARVYKNEVAMEVVKMESRPGGCEFKDIAHLVSGARGKKVYDEGDVNAGIWTCGISVGLLTKIQSCESFISECERDAEEIILGMGRMIDQQSSPRSKL</sequence>
<dbReference type="VEuPathDB" id="FungiDB:PSHT_03960"/>
<proteinExistence type="predicted"/>
<evidence type="ECO:0000313" key="5">
    <source>
        <dbReference type="EMBL" id="POW00282.1"/>
    </source>
</evidence>
<keyword evidence="3" id="KW-0560">Oxidoreductase</keyword>
<evidence type="ECO:0000256" key="3">
    <source>
        <dbReference type="ARBA" id="ARBA00023002"/>
    </source>
</evidence>
<comment type="caution">
    <text evidence="5">The sequence shown here is derived from an EMBL/GenBank/DDBJ whole genome shotgun (WGS) entry which is preliminary data.</text>
</comment>
<dbReference type="AlphaFoldDB" id="A0A2S4USQ9"/>
<dbReference type="GO" id="GO:0018580">
    <property type="term" value="F:nitronate monooxygenase activity"/>
    <property type="evidence" value="ECO:0007669"/>
    <property type="project" value="InterPro"/>
</dbReference>
<dbReference type="PANTHER" id="PTHR32332:SF20">
    <property type="entry name" value="2-NITROPROPANE DIOXYGENASE-LIKE PROTEIN"/>
    <property type="match status" value="1"/>
</dbReference>
<dbReference type="CDD" id="cd04730">
    <property type="entry name" value="NPD_like"/>
    <property type="match status" value="1"/>
</dbReference>
<dbReference type="EMBL" id="PKSL01000182">
    <property type="protein sequence ID" value="POW00282.1"/>
    <property type="molecule type" value="Genomic_DNA"/>
</dbReference>
<feature type="region of interest" description="Disordered" evidence="4">
    <location>
        <begin position="43"/>
        <end position="95"/>
    </location>
</feature>
<evidence type="ECO:0000313" key="6">
    <source>
        <dbReference type="Proteomes" id="UP000239156"/>
    </source>
</evidence>
<evidence type="ECO:0000256" key="4">
    <source>
        <dbReference type="SAM" id="MobiDB-lite"/>
    </source>
</evidence>
<protein>
    <submittedName>
        <fullName evidence="5">Uncharacterized protein</fullName>
    </submittedName>
</protein>
<evidence type="ECO:0000256" key="1">
    <source>
        <dbReference type="ARBA" id="ARBA00022630"/>
    </source>
</evidence>
<accession>A0A2S4USQ9</accession>
<keyword evidence="1" id="KW-0285">Flavoprotein</keyword>
<gene>
    <name evidence="5" type="ORF">PSTT_13246</name>
</gene>
<evidence type="ECO:0000256" key="2">
    <source>
        <dbReference type="ARBA" id="ARBA00022643"/>
    </source>
</evidence>
<dbReference type="Proteomes" id="UP000239156">
    <property type="component" value="Unassembled WGS sequence"/>
</dbReference>
<dbReference type="Pfam" id="PF03060">
    <property type="entry name" value="NMO"/>
    <property type="match status" value="1"/>
</dbReference>
<dbReference type="InterPro" id="IPR004136">
    <property type="entry name" value="NMO"/>
</dbReference>